<proteinExistence type="predicted"/>
<feature type="domain" description="Tryptophan synthase beta chain-like PALP" evidence="7">
    <location>
        <begin position="8"/>
        <end position="306"/>
    </location>
</feature>
<dbReference type="PANTHER" id="PTHR10314">
    <property type="entry name" value="CYSTATHIONINE BETA-SYNTHASE"/>
    <property type="match status" value="1"/>
</dbReference>
<dbReference type="NCBIfam" id="NF007989">
    <property type="entry name" value="PRK10717.1"/>
    <property type="match status" value="1"/>
</dbReference>
<evidence type="ECO:0000256" key="2">
    <source>
        <dbReference type="ARBA" id="ARBA00022605"/>
    </source>
</evidence>
<dbReference type="GO" id="GO:0006535">
    <property type="term" value="P:cysteine biosynthetic process from serine"/>
    <property type="evidence" value="ECO:0007669"/>
    <property type="project" value="InterPro"/>
</dbReference>
<evidence type="ECO:0000256" key="6">
    <source>
        <dbReference type="ARBA" id="ARBA00029440"/>
    </source>
</evidence>
<comment type="cofactor">
    <cofactor evidence="1">
        <name>pyridoxal 5'-phosphate</name>
        <dbReference type="ChEBI" id="CHEBI:597326"/>
    </cofactor>
</comment>
<evidence type="ECO:0000256" key="1">
    <source>
        <dbReference type="ARBA" id="ARBA00001933"/>
    </source>
</evidence>
<keyword evidence="4" id="KW-0663">Pyridoxal phosphate</keyword>
<evidence type="ECO:0000256" key="3">
    <source>
        <dbReference type="ARBA" id="ARBA00022679"/>
    </source>
</evidence>
<dbReference type="InterPro" id="IPR050214">
    <property type="entry name" value="Cys_Synth/Cystath_Beta-Synth"/>
</dbReference>
<dbReference type="InterPro" id="IPR001216">
    <property type="entry name" value="P-phosphate_BS"/>
</dbReference>
<evidence type="ECO:0000259" key="7">
    <source>
        <dbReference type="Pfam" id="PF00291"/>
    </source>
</evidence>
<organism evidence="8 9">
    <name type="scientific">Phenylobacterium parvum</name>
    <dbReference type="NCBI Taxonomy" id="2201350"/>
    <lineage>
        <taxon>Bacteria</taxon>
        <taxon>Pseudomonadati</taxon>
        <taxon>Pseudomonadota</taxon>
        <taxon>Alphaproteobacteria</taxon>
        <taxon>Caulobacterales</taxon>
        <taxon>Caulobacteraceae</taxon>
        <taxon>Phenylobacterium</taxon>
    </lineage>
</organism>
<evidence type="ECO:0000313" key="8">
    <source>
        <dbReference type="EMBL" id="AWM77435.1"/>
    </source>
</evidence>
<dbReference type="Gene3D" id="3.40.50.1100">
    <property type="match status" value="2"/>
</dbReference>
<dbReference type="AlphaFoldDB" id="A0A2Z3HRM3"/>
<keyword evidence="5" id="KW-0809">Transit peptide</keyword>
<gene>
    <name evidence="8" type="ORF">HYN04_06455</name>
</gene>
<evidence type="ECO:0000256" key="5">
    <source>
        <dbReference type="ARBA" id="ARBA00022946"/>
    </source>
</evidence>
<dbReference type="GO" id="GO:0016765">
    <property type="term" value="F:transferase activity, transferring alkyl or aryl (other than methyl) groups"/>
    <property type="evidence" value="ECO:0007669"/>
    <property type="project" value="UniProtKB-ARBA"/>
</dbReference>
<dbReference type="InterPro" id="IPR001926">
    <property type="entry name" value="TrpB-like_PALP"/>
</dbReference>
<protein>
    <submittedName>
        <fullName evidence="8">Cysteine synthase A</fullName>
    </submittedName>
</protein>
<keyword evidence="2" id="KW-0028">Amino-acid biosynthesis</keyword>
<dbReference type="OrthoDB" id="9805733at2"/>
<dbReference type="RefSeq" id="WP_110450002.1">
    <property type="nucleotide sequence ID" value="NZ_CP029479.1"/>
</dbReference>
<dbReference type="SUPFAM" id="SSF53686">
    <property type="entry name" value="Tryptophan synthase beta subunit-like PLP-dependent enzymes"/>
    <property type="match status" value="1"/>
</dbReference>
<reference evidence="9" key="1">
    <citation type="submission" date="2018-05" db="EMBL/GenBank/DDBJ databases">
        <title>Genome sequencing of Phenylobacterium sp. HYN0004.</title>
        <authorList>
            <person name="Yi H."/>
            <person name="Baek C."/>
        </authorList>
    </citation>
    <scope>NUCLEOTIDE SEQUENCE [LARGE SCALE GENOMIC DNA]</scope>
    <source>
        <strain evidence="9">HYN0004</strain>
    </source>
</reference>
<keyword evidence="3" id="KW-0808">Transferase</keyword>
<evidence type="ECO:0000313" key="9">
    <source>
        <dbReference type="Proteomes" id="UP000247763"/>
    </source>
</evidence>
<dbReference type="Proteomes" id="UP000247763">
    <property type="component" value="Chromosome"/>
</dbReference>
<dbReference type="FunFam" id="3.40.50.1100:FF:000011">
    <property type="entry name" value="Cysteine synthase (o-acetylserine)"/>
    <property type="match status" value="1"/>
</dbReference>
<dbReference type="EMBL" id="CP029479">
    <property type="protein sequence ID" value="AWM77435.1"/>
    <property type="molecule type" value="Genomic_DNA"/>
</dbReference>
<dbReference type="CDD" id="cd01561">
    <property type="entry name" value="CBS_like"/>
    <property type="match status" value="1"/>
</dbReference>
<dbReference type="Pfam" id="PF00291">
    <property type="entry name" value="PALP"/>
    <property type="match status" value="1"/>
</dbReference>
<comment type="pathway">
    <text evidence="6">Amino-acid biosynthesis.</text>
</comment>
<keyword evidence="9" id="KW-1185">Reference proteome</keyword>
<accession>A0A2Z3HRM3</accession>
<evidence type="ECO:0000256" key="4">
    <source>
        <dbReference type="ARBA" id="ARBA00022898"/>
    </source>
</evidence>
<dbReference type="KEGG" id="phb:HYN04_06455"/>
<dbReference type="InterPro" id="IPR036052">
    <property type="entry name" value="TrpB-like_PALP_sf"/>
</dbReference>
<sequence length="333" mass="35780">MTIARNVLEAIGGTPLIRLNRASEATGCEILGKAEFMNPGQSVKDRAALYIIRDAERRGLLRPGGRIVEGTAGNTGIGLAMVGQALGYRTTIVIPRTQSQEKKDAIRLLGAELVEVDAVPYSNPDNYVRYSGRLAEELNRTEPNGAVWANQFDNVANRQAHVETTGPEIWDETGGRIDGFICAVGSGGTLAGVAEALRSRSASVQIGLADPMGASLYHWYAHGELRAEGTSISEGIGQGRITANLEGLKVDRPYQVPDEEMLQVIYDLATHEGLIMGGSTGINVAGAIRMARDLGPGHTIVTILCDQGARYQSKIYNPAFLRERGLPVPEWLS</sequence>
<name>A0A2Z3HRM3_9CAUL</name>
<dbReference type="PROSITE" id="PS00901">
    <property type="entry name" value="CYS_SYNTHASE"/>
    <property type="match status" value="1"/>
</dbReference>